<dbReference type="AlphaFoldDB" id="A0A1H3NLI7"/>
<evidence type="ECO:0000313" key="2">
    <source>
        <dbReference type="Proteomes" id="UP000199026"/>
    </source>
</evidence>
<keyword evidence="2" id="KW-1185">Reference proteome</keyword>
<evidence type="ECO:0000313" key="1">
    <source>
        <dbReference type="EMBL" id="SDY89786.1"/>
    </source>
</evidence>
<protein>
    <submittedName>
        <fullName evidence="1">Uncharacterized protein</fullName>
    </submittedName>
</protein>
<dbReference type="EMBL" id="FNPR01000012">
    <property type="protein sequence ID" value="SDY89786.1"/>
    <property type="molecule type" value="Genomic_DNA"/>
</dbReference>
<dbReference type="Proteomes" id="UP000199026">
    <property type="component" value="Unassembled WGS sequence"/>
</dbReference>
<sequence>MKKPVFIYNNPNAACVFCCRTHNPHPDYKHEPIVTTRMAADDSEHEVCINCYCDIIETSERTNKDLPLILRERVNLSRLLNKASLPKCRP</sequence>
<name>A0A1H3NLI7_9RHOB</name>
<accession>A0A1H3NLI7</accession>
<gene>
    <name evidence="1" type="ORF">SAMN05444486_11211</name>
</gene>
<reference evidence="1 2" key="1">
    <citation type="submission" date="2016-10" db="EMBL/GenBank/DDBJ databases">
        <authorList>
            <person name="de Groot N.N."/>
        </authorList>
    </citation>
    <scope>NUCLEOTIDE SEQUENCE [LARGE SCALE GENOMIC DNA]</scope>
    <source>
        <strain evidence="1 2">DSM 24677</strain>
    </source>
</reference>
<organism evidence="1 2">
    <name type="scientific">Lentibacter algarum</name>
    <dbReference type="NCBI Taxonomy" id="576131"/>
    <lineage>
        <taxon>Bacteria</taxon>
        <taxon>Pseudomonadati</taxon>
        <taxon>Pseudomonadota</taxon>
        <taxon>Alphaproteobacteria</taxon>
        <taxon>Rhodobacterales</taxon>
        <taxon>Roseobacteraceae</taxon>
        <taxon>Lentibacter</taxon>
    </lineage>
</organism>
<proteinExistence type="predicted"/>